<reference evidence="2 3" key="1">
    <citation type="submission" date="2019-08" db="EMBL/GenBank/DDBJ databases">
        <title>Whole genome sequencing of chitin degrading bacteria Chitinophaga pinensis YS16.</title>
        <authorList>
            <person name="Singh R.P."/>
            <person name="Manchanda G."/>
            <person name="Maurya I.K."/>
            <person name="Joshi N.K."/>
            <person name="Srivastava A.K."/>
        </authorList>
    </citation>
    <scope>NUCLEOTIDE SEQUENCE [LARGE SCALE GENOMIC DNA]</scope>
    <source>
        <strain evidence="2 3">YS-16</strain>
    </source>
</reference>
<evidence type="ECO:0000313" key="3">
    <source>
        <dbReference type="Proteomes" id="UP000318815"/>
    </source>
</evidence>
<keyword evidence="1" id="KW-1133">Transmembrane helix</keyword>
<gene>
    <name evidence="2" type="ORF">FEF09_20530</name>
</gene>
<evidence type="ECO:0000256" key="1">
    <source>
        <dbReference type="SAM" id="Phobius"/>
    </source>
</evidence>
<protein>
    <submittedName>
        <fullName evidence="2">Uncharacterized protein</fullName>
    </submittedName>
</protein>
<dbReference type="AlphaFoldDB" id="A0A5C6LMX9"/>
<name>A0A5C6LMX9_9BACT</name>
<evidence type="ECO:0000313" key="2">
    <source>
        <dbReference type="EMBL" id="TWV98670.1"/>
    </source>
</evidence>
<comment type="caution">
    <text evidence="2">The sequence shown here is derived from an EMBL/GenBank/DDBJ whole genome shotgun (WGS) entry which is preliminary data.</text>
</comment>
<dbReference type="EMBL" id="VOHS01000025">
    <property type="protein sequence ID" value="TWV98670.1"/>
    <property type="molecule type" value="Genomic_DNA"/>
</dbReference>
<dbReference type="Proteomes" id="UP000318815">
    <property type="component" value="Unassembled WGS sequence"/>
</dbReference>
<proteinExistence type="predicted"/>
<feature type="transmembrane region" description="Helical" evidence="1">
    <location>
        <begin position="44"/>
        <end position="63"/>
    </location>
</feature>
<keyword evidence="3" id="KW-1185">Reference proteome</keyword>
<keyword evidence="1" id="KW-0472">Membrane</keyword>
<sequence>MVRTEQGEEEGSSVSTVISEHLSSFVNAEAAQQVQQTYVTLFSGLWLTVSGGVTGVSAATYYFRDLDAPKIRLQYC</sequence>
<keyword evidence="1" id="KW-0812">Transmembrane</keyword>
<accession>A0A5C6LMX9</accession>
<organism evidence="2 3">
    <name type="scientific">Chitinophaga pinensis</name>
    <dbReference type="NCBI Taxonomy" id="79329"/>
    <lineage>
        <taxon>Bacteria</taxon>
        <taxon>Pseudomonadati</taxon>
        <taxon>Bacteroidota</taxon>
        <taxon>Chitinophagia</taxon>
        <taxon>Chitinophagales</taxon>
        <taxon>Chitinophagaceae</taxon>
        <taxon>Chitinophaga</taxon>
    </lineage>
</organism>
<dbReference type="RefSeq" id="WP_146306839.1">
    <property type="nucleotide sequence ID" value="NZ_VOHS01000025.1"/>
</dbReference>